<proteinExistence type="predicted"/>
<accession>A0A0N5C5Y6</accession>
<organism evidence="1 2">
    <name type="scientific">Strongyloides papillosus</name>
    <name type="common">Intestinal threadworm</name>
    <dbReference type="NCBI Taxonomy" id="174720"/>
    <lineage>
        <taxon>Eukaryota</taxon>
        <taxon>Metazoa</taxon>
        <taxon>Ecdysozoa</taxon>
        <taxon>Nematoda</taxon>
        <taxon>Chromadorea</taxon>
        <taxon>Rhabditida</taxon>
        <taxon>Tylenchina</taxon>
        <taxon>Panagrolaimomorpha</taxon>
        <taxon>Strongyloidoidea</taxon>
        <taxon>Strongyloididae</taxon>
        <taxon>Strongyloides</taxon>
    </lineage>
</organism>
<reference evidence="2" key="1">
    <citation type="submission" date="2017-02" db="UniProtKB">
        <authorList>
            <consortium name="WormBaseParasite"/>
        </authorList>
    </citation>
    <scope>IDENTIFICATION</scope>
</reference>
<protein>
    <submittedName>
        <fullName evidence="2">Homeobox domain-containing protein</fullName>
    </submittedName>
</protein>
<evidence type="ECO:0000313" key="1">
    <source>
        <dbReference type="Proteomes" id="UP000046392"/>
    </source>
</evidence>
<sequence length="246" mass="28378">MKNISSQQLSKTGPQDLYPKHIPLTLSSNQSDMEDSVVVKVIIRPSIMCLLKSRIVKYVTIPSSTLVKDLYKTILEDLDLGDLDSNYSKVIEEYSEWGIGAYFPNVDAVVGSVKLPTKDEIEVELSIPIKNYKYMKKKGMEEVEIVSFIHDRSTNGNSTMSTTLSNTLRRRSTPRANKIRYRGVELVYLEKWYKELDKKSPSRSLLKEYAATLNKISKRSEEKKVTALKLSRWFKRKQKRVDEEKD</sequence>
<keyword evidence="1" id="KW-1185">Reference proteome</keyword>
<dbReference type="AlphaFoldDB" id="A0A0N5C5Y6"/>
<evidence type="ECO:0000313" key="2">
    <source>
        <dbReference type="WBParaSite" id="SPAL_0001336100.2"/>
    </source>
</evidence>
<dbReference type="Proteomes" id="UP000046392">
    <property type="component" value="Unplaced"/>
</dbReference>
<name>A0A0N5C5Y6_STREA</name>
<dbReference type="WBParaSite" id="SPAL_0001336100.2">
    <property type="protein sequence ID" value="SPAL_0001336100.2"/>
    <property type="gene ID" value="SPAL_0001336100"/>
</dbReference>